<evidence type="ECO:0000313" key="2">
    <source>
        <dbReference type="EMBL" id="KAK0640921.1"/>
    </source>
</evidence>
<feature type="region of interest" description="Disordered" evidence="1">
    <location>
        <begin position="1"/>
        <end position="73"/>
    </location>
</feature>
<evidence type="ECO:0000313" key="3">
    <source>
        <dbReference type="Proteomes" id="UP001174936"/>
    </source>
</evidence>
<organism evidence="2 3">
    <name type="scientific">Cercophora newfieldiana</name>
    <dbReference type="NCBI Taxonomy" id="92897"/>
    <lineage>
        <taxon>Eukaryota</taxon>
        <taxon>Fungi</taxon>
        <taxon>Dikarya</taxon>
        <taxon>Ascomycota</taxon>
        <taxon>Pezizomycotina</taxon>
        <taxon>Sordariomycetes</taxon>
        <taxon>Sordariomycetidae</taxon>
        <taxon>Sordariales</taxon>
        <taxon>Lasiosphaeriaceae</taxon>
        <taxon>Cercophora</taxon>
    </lineage>
</organism>
<dbReference type="EMBL" id="JAULSV010000006">
    <property type="protein sequence ID" value="KAK0640921.1"/>
    <property type="molecule type" value="Genomic_DNA"/>
</dbReference>
<evidence type="ECO:0000256" key="1">
    <source>
        <dbReference type="SAM" id="MobiDB-lite"/>
    </source>
</evidence>
<comment type="caution">
    <text evidence="2">The sequence shown here is derived from an EMBL/GenBank/DDBJ whole genome shotgun (WGS) entry which is preliminary data.</text>
</comment>
<accession>A0AA39XVC4</accession>
<protein>
    <submittedName>
        <fullName evidence="2">Uncharacterized protein</fullName>
    </submittedName>
</protein>
<proteinExistence type="predicted"/>
<sequence length="94" mass="10053">MPRATRSPTCHPHPSRPEDSVFWLASQTAPFSPIPGSKKNLKKSTASHLPNARPANPAIGDRGTKPLVSGRGGKRASLLILPVAITDPTLGRRR</sequence>
<keyword evidence="3" id="KW-1185">Reference proteome</keyword>
<dbReference type="Proteomes" id="UP001174936">
    <property type="component" value="Unassembled WGS sequence"/>
</dbReference>
<reference evidence="2" key="1">
    <citation type="submission" date="2023-06" db="EMBL/GenBank/DDBJ databases">
        <title>Genome-scale phylogeny and comparative genomics of the fungal order Sordariales.</title>
        <authorList>
            <consortium name="Lawrence Berkeley National Laboratory"/>
            <person name="Hensen N."/>
            <person name="Bonometti L."/>
            <person name="Westerberg I."/>
            <person name="Brannstrom I.O."/>
            <person name="Guillou S."/>
            <person name="Cros-Aarteil S."/>
            <person name="Calhoun S."/>
            <person name="Haridas S."/>
            <person name="Kuo A."/>
            <person name="Mondo S."/>
            <person name="Pangilinan J."/>
            <person name="Riley R."/>
            <person name="Labutti K."/>
            <person name="Andreopoulos B."/>
            <person name="Lipzen A."/>
            <person name="Chen C."/>
            <person name="Yanf M."/>
            <person name="Daum C."/>
            <person name="Ng V."/>
            <person name="Clum A."/>
            <person name="Steindorff A."/>
            <person name="Ohm R."/>
            <person name="Martin F."/>
            <person name="Silar P."/>
            <person name="Natvig D."/>
            <person name="Lalanne C."/>
            <person name="Gautier V."/>
            <person name="Ament-Velasquez S.L."/>
            <person name="Kruys A."/>
            <person name="Hutchinson M.I."/>
            <person name="Powell A.J."/>
            <person name="Barry K."/>
            <person name="Miller A.N."/>
            <person name="Grigoriev I.V."/>
            <person name="Debuchy R."/>
            <person name="Gladieux P."/>
            <person name="Thoren M.H."/>
            <person name="Johannesson H."/>
        </authorList>
    </citation>
    <scope>NUCLEOTIDE SEQUENCE</scope>
    <source>
        <strain evidence="2">SMH2532-1</strain>
    </source>
</reference>
<dbReference type="AlphaFoldDB" id="A0AA39XVC4"/>
<name>A0AA39XVC4_9PEZI</name>
<gene>
    <name evidence="2" type="ORF">B0T16DRAFT_418732</name>
</gene>